<organism evidence="1 2">
    <name type="scientific">Ancylostoma ceylanicum</name>
    <dbReference type="NCBI Taxonomy" id="53326"/>
    <lineage>
        <taxon>Eukaryota</taxon>
        <taxon>Metazoa</taxon>
        <taxon>Ecdysozoa</taxon>
        <taxon>Nematoda</taxon>
        <taxon>Chromadorea</taxon>
        <taxon>Rhabditida</taxon>
        <taxon>Rhabditina</taxon>
        <taxon>Rhabditomorpha</taxon>
        <taxon>Strongyloidea</taxon>
        <taxon>Ancylostomatidae</taxon>
        <taxon>Ancylostomatinae</taxon>
        <taxon>Ancylostoma</taxon>
    </lineage>
</organism>
<dbReference type="EMBL" id="JARK01001377">
    <property type="protein sequence ID" value="EYC14170.1"/>
    <property type="molecule type" value="Genomic_DNA"/>
</dbReference>
<name>A0A016UG85_9BILA</name>
<gene>
    <name evidence="1" type="primary">Acey_s0041.g379</name>
    <name evidence="1" type="ORF">Y032_0041g379</name>
</gene>
<evidence type="ECO:0000313" key="1">
    <source>
        <dbReference type="EMBL" id="EYC14170.1"/>
    </source>
</evidence>
<protein>
    <submittedName>
        <fullName evidence="1">Uncharacterized protein</fullName>
    </submittedName>
</protein>
<comment type="caution">
    <text evidence="1">The sequence shown here is derived from an EMBL/GenBank/DDBJ whole genome shotgun (WGS) entry which is preliminary data.</text>
</comment>
<dbReference type="Proteomes" id="UP000024635">
    <property type="component" value="Unassembled WGS sequence"/>
</dbReference>
<reference evidence="2" key="1">
    <citation type="journal article" date="2015" name="Nat. Genet.">
        <title>The genome and transcriptome of the zoonotic hookworm Ancylostoma ceylanicum identify infection-specific gene families.</title>
        <authorList>
            <person name="Schwarz E.M."/>
            <person name="Hu Y."/>
            <person name="Antoshechkin I."/>
            <person name="Miller M.M."/>
            <person name="Sternberg P.W."/>
            <person name="Aroian R.V."/>
        </authorList>
    </citation>
    <scope>NUCLEOTIDE SEQUENCE</scope>
    <source>
        <strain evidence="2">HY135</strain>
    </source>
</reference>
<accession>A0A016UG85</accession>
<dbReference type="OrthoDB" id="5817221at2759"/>
<dbReference type="AlphaFoldDB" id="A0A016UG85"/>
<evidence type="ECO:0000313" key="2">
    <source>
        <dbReference type="Proteomes" id="UP000024635"/>
    </source>
</evidence>
<keyword evidence="2" id="KW-1185">Reference proteome</keyword>
<proteinExistence type="predicted"/>
<sequence>MPALTVFVAYAPASSCDEDEIETFYMVLKKFYWEDHRLFKVIVGHWVTSKPRLALEERLKNFTLLPTAYSGTNRERGSPSSS</sequence>